<dbReference type="Proteomes" id="UP000018692">
    <property type="component" value="Unassembled WGS sequence"/>
</dbReference>
<comment type="caution">
    <text evidence="1">The sequence shown here is derived from an EMBL/GenBank/DDBJ whole genome shotgun (WGS) entry which is preliminary data.</text>
</comment>
<dbReference type="EMBL" id="AVFE01000041">
    <property type="protein sequence ID" value="ETD04100.1"/>
    <property type="molecule type" value="Genomic_DNA"/>
</dbReference>
<proteinExistence type="predicted"/>
<sequence length="41" mass="4620">MQNYILFEEYITLGQVIKELAIVNTGGQAKLFLAENEAIFS</sequence>
<protein>
    <submittedName>
        <fullName evidence="1">Uncharacterized protein</fullName>
    </submittedName>
</protein>
<gene>
    <name evidence="1" type="ORF">N568_0109780</name>
</gene>
<dbReference type="AlphaFoldDB" id="V8ANA5"/>
<evidence type="ECO:0000313" key="2">
    <source>
        <dbReference type="Proteomes" id="UP000018692"/>
    </source>
</evidence>
<dbReference type="PATRIC" id="fig|1380772.3.peg.1873"/>
<dbReference type="InterPro" id="IPR036986">
    <property type="entry name" value="S4_RNA-bd_sf"/>
</dbReference>
<reference evidence="1 2" key="1">
    <citation type="submission" date="2013-07" db="EMBL/GenBank/DDBJ databases">
        <title>Isolation of Lactococcus garvieae strain TRF1 from the fecal material of a timber rattlesnake.</title>
        <authorList>
            <person name="McLaughlin R.W."/>
            <person name="Cochran P.A."/>
            <person name="Dowd S.E."/>
        </authorList>
    </citation>
    <scope>NUCLEOTIDE SEQUENCE [LARGE SCALE GENOMIC DNA]</scope>
    <source>
        <strain evidence="1 2">TRF1</strain>
    </source>
</reference>
<name>V8ANA5_9LACT</name>
<dbReference type="Gene3D" id="3.10.290.10">
    <property type="entry name" value="RNA-binding S4 domain"/>
    <property type="match status" value="1"/>
</dbReference>
<dbReference type="SUPFAM" id="SSF55174">
    <property type="entry name" value="Alpha-L RNA-binding motif"/>
    <property type="match status" value="1"/>
</dbReference>
<dbReference type="Pfam" id="PF13275">
    <property type="entry name" value="S4_2"/>
    <property type="match status" value="1"/>
</dbReference>
<dbReference type="GO" id="GO:0003723">
    <property type="term" value="F:RNA binding"/>
    <property type="evidence" value="ECO:0007669"/>
    <property type="project" value="InterPro"/>
</dbReference>
<accession>V8ANA5</accession>
<evidence type="ECO:0000313" key="1">
    <source>
        <dbReference type="EMBL" id="ETD04100.1"/>
    </source>
</evidence>
<organism evidence="1 2">
    <name type="scientific">Lactococcus garvieae TRF1</name>
    <dbReference type="NCBI Taxonomy" id="1380772"/>
    <lineage>
        <taxon>Bacteria</taxon>
        <taxon>Bacillati</taxon>
        <taxon>Bacillota</taxon>
        <taxon>Bacilli</taxon>
        <taxon>Lactobacillales</taxon>
        <taxon>Streptococcaceae</taxon>
        <taxon>Lactococcus</taxon>
    </lineage>
</organism>